<keyword evidence="6" id="KW-0560">Oxidoreductase</keyword>
<comment type="similarity">
    <text evidence="2">Belongs to the short-chain dehydrogenases/reductases (SDR) family.</text>
</comment>
<evidence type="ECO:0000256" key="2">
    <source>
        <dbReference type="ARBA" id="ARBA00006484"/>
    </source>
</evidence>
<dbReference type="Pfam" id="PF00106">
    <property type="entry name" value="adh_short"/>
    <property type="match status" value="2"/>
</dbReference>
<evidence type="ECO:0000313" key="8">
    <source>
        <dbReference type="Proteomes" id="UP000323506"/>
    </source>
</evidence>
<keyword evidence="8" id="KW-1185">Reference proteome</keyword>
<protein>
    <recommendedName>
        <fullName evidence="9">11-beta-hydroxysteroid dehydrogenase-like 5</fullName>
    </recommendedName>
</protein>
<dbReference type="GO" id="GO:0016491">
    <property type="term" value="F:oxidoreductase activity"/>
    <property type="evidence" value="ECO:0007669"/>
    <property type="project" value="UniProtKB-KW"/>
</dbReference>
<dbReference type="AlphaFoldDB" id="A0A5D2GJT1"/>
<keyword evidence="5" id="KW-0735">Signal-anchor</keyword>
<dbReference type="SUPFAM" id="SSF51735">
    <property type="entry name" value="NAD(P)-binding Rossmann-fold domains"/>
    <property type="match status" value="1"/>
</dbReference>
<evidence type="ECO:0008006" key="9">
    <source>
        <dbReference type="Google" id="ProtNLM"/>
    </source>
</evidence>
<dbReference type="Proteomes" id="UP000323506">
    <property type="component" value="Chromosome A05"/>
</dbReference>
<dbReference type="InterPro" id="IPR002347">
    <property type="entry name" value="SDR_fam"/>
</dbReference>
<name>A0A5D2GJT1_GOSDA</name>
<evidence type="ECO:0000256" key="6">
    <source>
        <dbReference type="ARBA" id="ARBA00023002"/>
    </source>
</evidence>
<dbReference type="GO" id="GO:0006694">
    <property type="term" value="P:steroid biosynthetic process"/>
    <property type="evidence" value="ECO:0007669"/>
    <property type="project" value="UniProtKB-KW"/>
</dbReference>
<evidence type="ECO:0000256" key="3">
    <source>
        <dbReference type="ARBA" id="ARBA00022857"/>
    </source>
</evidence>
<keyword evidence="4" id="KW-0443">Lipid metabolism</keyword>
<evidence type="ECO:0000256" key="4">
    <source>
        <dbReference type="ARBA" id="ARBA00022955"/>
    </source>
</evidence>
<keyword evidence="4" id="KW-0752">Steroid biosynthesis</keyword>
<dbReference type="PANTHER" id="PTHR43391">
    <property type="entry name" value="RETINOL DEHYDROGENASE-RELATED"/>
    <property type="match status" value="1"/>
</dbReference>
<dbReference type="EMBL" id="CM017692">
    <property type="protein sequence ID" value="TYH18232.1"/>
    <property type="molecule type" value="Genomic_DNA"/>
</dbReference>
<reference evidence="7 8" key="1">
    <citation type="submission" date="2019-06" db="EMBL/GenBank/DDBJ databases">
        <title>WGS assembly of Gossypium darwinii.</title>
        <authorList>
            <person name="Chen Z.J."/>
            <person name="Sreedasyam A."/>
            <person name="Ando A."/>
            <person name="Song Q."/>
            <person name="De L."/>
            <person name="Hulse-Kemp A."/>
            <person name="Ding M."/>
            <person name="Ye W."/>
            <person name="Kirkbride R."/>
            <person name="Jenkins J."/>
            <person name="Plott C."/>
            <person name="Lovell J."/>
            <person name="Lin Y.-M."/>
            <person name="Vaughn R."/>
            <person name="Liu B."/>
            <person name="Li W."/>
            <person name="Simpson S."/>
            <person name="Scheffler B."/>
            <person name="Saski C."/>
            <person name="Grover C."/>
            <person name="Hu G."/>
            <person name="Conover J."/>
            <person name="Carlson J."/>
            <person name="Shu S."/>
            <person name="Boston L."/>
            <person name="Williams M."/>
            <person name="Peterson D."/>
            <person name="Mcgee K."/>
            <person name="Jones D."/>
            <person name="Wendel J."/>
            <person name="Stelly D."/>
            <person name="Grimwood J."/>
            <person name="Schmutz J."/>
        </authorList>
    </citation>
    <scope>NUCLEOTIDE SEQUENCE [LARGE SCALE GENOMIC DNA]</scope>
    <source>
        <strain evidence="7">1808015.09</strain>
    </source>
</reference>
<comment type="subcellular location">
    <subcellularLocation>
        <location evidence="1">Membrane</location>
        <topology evidence="1">Single-pass type II membrane protein</topology>
    </subcellularLocation>
</comment>
<evidence type="ECO:0000313" key="7">
    <source>
        <dbReference type="EMBL" id="TYH18232.1"/>
    </source>
</evidence>
<dbReference type="PRINTS" id="PR00081">
    <property type="entry name" value="GDHRDH"/>
</dbReference>
<evidence type="ECO:0000256" key="1">
    <source>
        <dbReference type="ARBA" id="ARBA00004606"/>
    </source>
</evidence>
<evidence type="ECO:0000256" key="5">
    <source>
        <dbReference type="ARBA" id="ARBA00022968"/>
    </source>
</evidence>
<dbReference type="InterPro" id="IPR036291">
    <property type="entry name" value="NAD(P)-bd_dom_sf"/>
</dbReference>
<accession>A0A5D2GJT1</accession>
<keyword evidence="5" id="KW-0812">Transmembrane</keyword>
<dbReference type="PANTHER" id="PTHR43391:SF14">
    <property type="entry name" value="DEHYDROGENASE_REDUCTASE SDR FAMILY PROTEIN 7-LIKE"/>
    <property type="match status" value="1"/>
</dbReference>
<dbReference type="PROSITE" id="PS00061">
    <property type="entry name" value="ADH_SHORT"/>
    <property type="match status" value="1"/>
</dbReference>
<proteinExistence type="inferred from homology"/>
<dbReference type="InterPro" id="IPR020904">
    <property type="entry name" value="Sc_DH/Rdtase_CS"/>
</dbReference>
<organism evidence="7 8">
    <name type="scientific">Gossypium darwinii</name>
    <name type="common">Darwin's cotton</name>
    <name type="synonym">Gossypium barbadense var. darwinii</name>
    <dbReference type="NCBI Taxonomy" id="34276"/>
    <lineage>
        <taxon>Eukaryota</taxon>
        <taxon>Viridiplantae</taxon>
        <taxon>Streptophyta</taxon>
        <taxon>Embryophyta</taxon>
        <taxon>Tracheophyta</taxon>
        <taxon>Spermatophyta</taxon>
        <taxon>Magnoliopsida</taxon>
        <taxon>eudicotyledons</taxon>
        <taxon>Gunneridae</taxon>
        <taxon>Pentapetalae</taxon>
        <taxon>rosids</taxon>
        <taxon>malvids</taxon>
        <taxon>Malvales</taxon>
        <taxon>Malvaceae</taxon>
        <taxon>Malvoideae</taxon>
        <taxon>Gossypium</taxon>
    </lineage>
</organism>
<dbReference type="Gene3D" id="3.40.50.720">
    <property type="entry name" value="NAD(P)-binding Rossmann-like Domain"/>
    <property type="match status" value="2"/>
</dbReference>
<sequence>MMDLMTSFLNLVVPPATMMMLAFSWPALCFINACEWVYNTLYTIEDMDGKVVIITGASSGIGEQIAYEYAKRRANLVLVARREQRLRAISEKARYLGANSAIVIAADVVKEDDCRRFVNETVNFYGRGKSHSSLSFLFFITVYDLDINFWGNVYPTFVALPYLHQSNGRVIVNASVENWLPLPRMSLYAAAKAALVNFYETLRLEVNNDVGITIATHGWIGGEMTRGKFMLEEGAEMQWKEEREVQASGGPVEEFARLIVSGACRGDAYVKYPSWHDTFLLFRVFAPNVLNWSFRLLLSAHGTRRTSMVGVGKPISEGGTGRYLMETTSPRKLPARPITFSKTE</sequence>
<dbReference type="GO" id="GO:0016020">
    <property type="term" value="C:membrane"/>
    <property type="evidence" value="ECO:0007669"/>
    <property type="project" value="UniProtKB-SubCell"/>
</dbReference>
<keyword evidence="3" id="KW-0521">NADP</keyword>
<gene>
    <name evidence="7" type="ORF">ES288_A05G253500v1</name>
</gene>
<keyword evidence="4" id="KW-0444">Lipid biosynthesis</keyword>
<dbReference type="GO" id="GO:0005829">
    <property type="term" value="C:cytosol"/>
    <property type="evidence" value="ECO:0007669"/>
    <property type="project" value="TreeGrafter"/>
</dbReference>